<comment type="caution">
    <text evidence="1">The sequence shown here is derived from an EMBL/GenBank/DDBJ whole genome shotgun (WGS) entry which is preliminary data.</text>
</comment>
<organism evidence="1 2">
    <name type="scientific">Russula ochroleuca</name>
    <dbReference type="NCBI Taxonomy" id="152965"/>
    <lineage>
        <taxon>Eukaryota</taxon>
        <taxon>Fungi</taxon>
        <taxon>Dikarya</taxon>
        <taxon>Basidiomycota</taxon>
        <taxon>Agaricomycotina</taxon>
        <taxon>Agaricomycetes</taxon>
        <taxon>Russulales</taxon>
        <taxon>Russulaceae</taxon>
        <taxon>Russula</taxon>
    </lineage>
</organism>
<sequence length="106" mass="11941">RRGRRSLLCATRLVYFFFAQSYLVTPPFRVERSVAKPTFTARRLRKLPAVEVGRASNKRDMHAHVTVHTGAIETNIQAKRGTNPRRIAGLAIKTHLDSGARGAPYR</sequence>
<dbReference type="EMBL" id="WHVB01000024">
    <property type="protein sequence ID" value="KAF8470953.1"/>
    <property type="molecule type" value="Genomic_DNA"/>
</dbReference>
<protein>
    <submittedName>
        <fullName evidence="1">Uncharacterized protein</fullName>
    </submittedName>
</protein>
<keyword evidence="2" id="KW-1185">Reference proteome</keyword>
<reference evidence="1" key="2">
    <citation type="journal article" date="2020" name="Nat. Commun.">
        <title>Large-scale genome sequencing of mycorrhizal fungi provides insights into the early evolution of symbiotic traits.</title>
        <authorList>
            <person name="Miyauchi S."/>
            <person name="Kiss E."/>
            <person name="Kuo A."/>
            <person name="Drula E."/>
            <person name="Kohler A."/>
            <person name="Sanchez-Garcia M."/>
            <person name="Morin E."/>
            <person name="Andreopoulos B."/>
            <person name="Barry K.W."/>
            <person name="Bonito G."/>
            <person name="Buee M."/>
            <person name="Carver A."/>
            <person name="Chen C."/>
            <person name="Cichocki N."/>
            <person name="Clum A."/>
            <person name="Culley D."/>
            <person name="Crous P.W."/>
            <person name="Fauchery L."/>
            <person name="Girlanda M."/>
            <person name="Hayes R.D."/>
            <person name="Keri Z."/>
            <person name="LaButti K."/>
            <person name="Lipzen A."/>
            <person name="Lombard V."/>
            <person name="Magnuson J."/>
            <person name="Maillard F."/>
            <person name="Murat C."/>
            <person name="Nolan M."/>
            <person name="Ohm R.A."/>
            <person name="Pangilinan J."/>
            <person name="Pereira M.F."/>
            <person name="Perotto S."/>
            <person name="Peter M."/>
            <person name="Pfister S."/>
            <person name="Riley R."/>
            <person name="Sitrit Y."/>
            <person name="Stielow J.B."/>
            <person name="Szollosi G."/>
            <person name="Zifcakova L."/>
            <person name="Stursova M."/>
            <person name="Spatafora J.W."/>
            <person name="Tedersoo L."/>
            <person name="Vaario L.M."/>
            <person name="Yamada A."/>
            <person name="Yan M."/>
            <person name="Wang P."/>
            <person name="Xu J."/>
            <person name="Bruns T."/>
            <person name="Baldrian P."/>
            <person name="Vilgalys R."/>
            <person name="Dunand C."/>
            <person name="Henrissat B."/>
            <person name="Grigoriev I.V."/>
            <person name="Hibbett D."/>
            <person name="Nagy L.G."/>
            <person name="Martin F.M."/>
        </authorList>
    </citation>
    <scope>NUCLEOTIDE SEQUENCE</scope>
    <source>
        <strain evidence="1">Prilba</strain>
    </source>
</reference>
<name>A0A9P5JYL0_9AGAM</name>
<evidence type="ECO:0000313" key="1">
    <source>
        <dbReference type="EMBL" id="KAF8470953.1"/>
    </source>
</evidence>
<dbReference type="AlphaFoldDB" id="A0A9P5JYL0"/>
<reference evidence="1" key="1">
    <citation type="submission" date="2019-10" db="EMBL/GenBank/DDBJ databases">
        <authorList>
            <consortium name="DOE Joint Genome Institute"/>
            <person name="Kuo A."/>
            <person name="Miyauchi S."/>
            <person name="Kiss E."/>
            <person name="Drula E."/>
            <person name="Kohler A."/>
            <person name="Sanchez-Garcia M."/>
            <person name="Andreopoulos B."/>
            <person name="Barry K.W."/>
            <person name="Bonito G."/>
            <person name="Buee M."/>
            <person name="Carver A."/>
            <person name="Chen C."/>
            <person name="Cichocki N."/>
            <person name="Clum A."/>
            <person name="Culley D."/>
            <person name="Crous P.W."/>
            <person name="Fauchery L."/>
            <person name="Girlanda M."/>
            <person name="Hayes R."/>
            <person name="Keri Z."/>
            <person name="LaButti K."/>
            <person name="Lipzen A."/>
            <person name="Lombard V."/>
            <person name="Magnuson J."/>
            <person name="Maillard F."/>
            <person name="Morin E."/>
            <person name="Murat C."/>
            <person name="Nolan M."/>
            <person name="Ohm R."/>
            <person name="Pangilinan J."/>
            <person name="Pereira M."/>
            <person name="Perotto S."/>
            <person name="Peter M."/>
            <person name="Riley R."/>
            <person name="Sitrit Y."/>
            <person name="Stielow B."/>
            <person name="Szollosi G."/>
            <person name="Zifcakova L."/>
            <person name="Stursova M."/>
            <person name="Spatafora J.W."/>
            <person name="Tedersoo L."/>
            <person name="Vaario L.-M."/>
            <person name="Yamada A."/>
            <person name="Yan M."/>
            <person name="Wang P."/>
            <person name="Xu J."/>
            <person name="Bruns T."/>
            <person name="Baldrian P."/>
            <person name="Vilgalys R."/>
            <person name="Henrissat B."/>
            <person name="Grigoriev I.V."/>
            <person name="Hibbett D."/>
            <person name="Nagy L.G."/>
            <person name="Martin F.M."/>
        </authorList>
    </citation>
    <scope>NUCLEOTIDE SEQUENCE</scope>
    <source>
        <strain evidence="1">Prilba</strain>
    </source>
</reference>
<gene>
    <name evidence="1" type="ORF">DFH94DRAFT_205965</name>
</gene>
<evidence type="ECO:0000313" key="2">
    <source>
        <dbReference type="Proteomes" id="UP000759537"/>
    </source>
</evidence>
<proteinExistence type="predicted"/>
<dbReference type="Proteomes" id="UP000759537">
    <property type="component" value="Unassembled WGS sequence"/>
</dbReference>
<feature type="non-terminal residue" evidence="1">
    <location>
        <position position="1"/>
    </location>
</feature>
<accession>A0A9P5JYL0</accession>